<dbReference type="Proteomes" id="UP001152622">
    <property type="component" value="Chromosome 2"/>
</dbReference>
<sequence>MPRPNGEGTIRRLRVVLRSCYGDRFTAGVDPESRESSVVSLAGSPGGTHFSSSHLLRGGSQRLLRGRLSFVYCLSDCPGWTLSPGSSARAAGPPLLHLPPSKEIDGSNIRRVEPGLKGGRSNQAAHQRQGFFPVTFNTLSGRVIRRVSPAEAGPLRCPSR</sequence>
<comment type="caution">
    <text evidence="1">The sequence shown here is derived from an EMBL/GenBank/DDBJ whole genome shotgun (WGS) entry which is preliminary data.</text>
</comment>
<organism evidence="1 2">
    <name type="scientific">Synaphobranchus kaupii</name>
    <name type="common">Kaup's arrowtooth eel</name>
    <dbReference type="NCBI Taxonomy" id="118154"/>
    <lineage>
        <taxon>Eukaryota</taxon>
        <taxon>Metazoa</taxon>
        <taxon>Chordata</taxon>
        <taxon>Craniata</taxon>
        <taxon>Vertebrata</taxon>
        <taxon>Euteleostomi</taxon>
        <taxon>Actinopterygii</taxon>
        <taxon>Neopterygii</taxon>
        <taxon>Teleostei</taxon>
        <taxon>Anguilliformes</taxon>
        <taxon>Synaphobranchidae</taxon>
        <taxon>Synaphobranchus</taxon>
    </lineage>
</organism>
<accession>A0A9Q1G3Z9</accession>
<keyword evidence="2" id="KW-1185">Reference proteome</keyword>
<dbReference type="AlphaFoldDB" id="A0A9Q1G3Z9"/>
<dbReference type="EMBL" id="JAINUF010000002">
    <property type="protein sequence ID" value="KAJ8375083.1"/>
    <property type="molecule type" value="Genomic_DNA"/>
</dbReference>
<name>A0A9Q1G3Z9_SYNKA</name>
<proteinExistence type="predicted"/>
<reference evidence="1" key="1">
    <citation type="journal article" date="2023" name="Science">
        <title>Genome structures resolve the early diversification of teleost fishes.</title>
        <authorList>
            <person name="Parey E."/>
            <person name="Louis A."/>
            <person name="Montfort J."/>
            <person name="Bouchez O."/>
            <person name="Roques C."/>
            <person name="Iampietro C."/>
            <person name="Lluch J."/>
            <person name="Castinel A."/>
            <person name="Donnadieu C."/>
            <person name="Desvignes T."/>
            <person name="Floi Bucao C."/>
            <person name="Jouanno E."/>
            <person name="Wen M."/>
            <person name="Mejri S."/>
            <person name="Dirks R."/>
            <person name="Jansen H."/>
            <person name="Henkel C."/>
            <person name="Chen W.J."/>
            <person name="Zahm M."/>
            <person name="Cabau C."/>
            <person name="Klopp C."/>
            <person name="Thompson A.W."/>
            <person name="Robinson-Rechavi M."/>
            <person name="Braasch I."/>
            <person name="Lecointre G."/>
            <person name="Bobe J."/>
            <person name="Postlethwait J.H."/>
            <person name="Berthelot C."/>
            <person name="Roest Crollius H."/>
            <person name="Guiguen Y."/>
        </authorList>
    </citation>
    <scope>NUCLEOTIDE SEQUENCE</scope>
    <source>
        <strain evidence="1">WJC10195</strain>
    </source>
</reference>
<gene>
    <name evidence="1" type="ORF">SKAU_G00056630</name>
</gene>
<evidence type="ECO:0000313" key="2">
    <source>
        <dbReference type="Proteomes" id="UP001152622"/>
    </source>
</evidence>
<protein>
    <submittedName>
        <fullName evidence="1">Uncharacterized protein</fullName>
    </submittedName>
</protein>
<evidence type="ECO:0000313" key="1">
    <source>
        <dbReference type="EMBL" id="KAJ8375083.1"/>
    </source>
</evidence>